<dbReference type="RefSeq" id="WP_079490895.1">
    <property type="nucleotide sequence ID" value="NZ_FUZT01000004.1"/>
</dbReference>
<dbReference type="STRING" id="36842.SAMN02194393_01721"/>
<proteinExistence type="predicted"/>
<protein>
    <submittedName>
        <fullName evidence="1">Uncharacterized protein</fullName>
    </submittedName>
</protein>
<accession>A0A1T5KDZ4</accession>
<keyword evidence="2" id="KW-1185">Reference proteome</keyword>
<evidence type="ECO:0000313" key="1">
    <source>
        <dbReference type="EMBL" id="SKC61887.1"/>
    </source>
</evidence>
<dbReference type="EMBL" id="FUZT01000004">
    <property type="protein sequence ID" value="SKC61887.1"/>
    <property type="molecule type" value="Genomic_DNA"/>
</dbReference>
<dbReference type="Proteomes" id="UP000190285">
    <property type="component" value="Unassembled WGS sequence"/>
</dbReference>
<reference evidence="1 2" key="1">
    <citation type="submission" date="2017-02" db="EMBL/GenBank/DDBJ databases">
        <authorList>
            <person name="Peterson S.W."/>
        </authorList>
    </citation>
    <scope>NUCLEOTIDE SEQUENCE [LARGE SCALE GENOMIC DNA]</scope>
    <source>
        <strain evidence="1 2">M1</strain>
    </source>
</reference>
<dbReference type="AlphaFoldDB" id="A0A1T5KDZ4"/>
<sequence>MDKEMRLFKMAEMKPRKHSRNNETKNITEIDVSRRANVHLSDMYFKENIVSRIEIFRFECDDSDKSYMFVQIFMGNIEIAYQIFYSDVVIETEYAEDVHGNKYIRSFHIREARNYDYQ</sequence>
<gene>
    <name evidence="1" type="ORF">SAMN02194393_01721</name>
</gene>
<evidence type="ECO:0000313" key="2">
    <source>
        <dbReference type="Proteomes" id="UP000190285"/>
    </source>
</evidence>
<name>A0A1T5KDZ4_9FIRM</name>
<organism evidence="1 2">
    <name type="scientific">Maledivibacter halophilus</name>
    <dbReference type="NCBI Taxonomy" id="36842"/>
    <lineage>
        <taxon>Bacteria</taxon>
        <taxon>Bacillati</taxon>
        <taxon>Bacillota</taxon>
        <taxon>Clostridia</taxon>
        <taxon>Peptostreptococcales</taxon>
        <taxon>Caminicellaceae</taxon>
        <taxon>Maledivibacter</taxon>
    </lineage>
</organism>